<evidence type="ECO:0000256" key="1">
    <source>
        <dbReference type="ARBA" id="ARBA00004123"/>
    </source>
</evidence>
<dbReference type="SUPFAM" id="SSF57959">
    <property type="entry name" value="Leucine zipper domain"/>
    <property type="match status" value="1"/>
</dbReference>
<dbReference type="GO" id="GO:0001228">
    <property type="term" value="F:DNA-binding transcription activator activity, RNA polymerase II-specific"/>
    <property type="evidence" value="ECO:0007669"/>
    <property type="project" value="TreeGrafter"/>
</dbReference>
<dbReference type="InterPro" id="IPR004827">
    <property type="entry name" value="bZIP"/>
</dbReference>
<protein>
    <recommendedName>
        <fullName evidence="8">BZIP domain-containing protein</fullName>
    </recommendedName>
</protein>
<dbReference type="InterPro" id="IPR046347">
    <property type="entry name" value="bZIP_sf"/>
</dbReference>
<keyword evidence="2" id="KW-0805">Transcription regulation</keyword>
<organism evidence="9 10">
    <name type="scientific">Amniculicola lignicola CBS 123094</name>
    <dbReference type="NCBI Taxonomy" id="1392246"/>
    <lineage>
        <taxon>Eukaryota</taxon>
        <taxon>Fungi</taxon>
        <taxon>Dikarya</taxon>
        <taxon>Ascomycota</taxon>
        <taxon>Pezizomycotina</taxon>
        <taxon>Dothideomycetes</taxon>
        <taxon>Pleosporomycetidae</taxon>
        <taxon>Pleosporales</taxon>
        <taxon>Amniculicolaceae</taxon>
        <taxon>Amniculicola</taxon>
    </lineage>
</organism>
<dbReference type="Pfam" id="PF07716">
    <property type="entry name" value="bZIP_2"/>
    <property type="match status" value="1"/>
</dbReference>
<dbReference type="OrthoDB" id="2257100at2759"/>
<dbReference type="SMART" id="SM00338">
    <property type="entry name" value="BRLZ"/>
    <property type="match status" value="1"/>
</dbReference>
<proteinExistence type="predicted"/>
<dbReference type="GO" id="GO:0005634">
    <property type="term" value="C:nucleus"/>
    <property type="evidence" value="ECO:0007669"/>
    <property type="project" value="UniProtKB-SubCell"/>
</dbReference>
<evidence type="ECO:0000256" key="2">
    <source>
        <dbReference type="ARBA" id="ARBA00023015"/>
    </source>
</evidence>
<evidence type="ECO:0000256" key="6">
    <source>
        <dbReference type="SAM" id="Coils"/>
    </source>
</evidence>
<dbReference type="Gene3D" id="1.20.5.170">
    <property type="match status" value="1"/>
</dbReference>
<keyword evidence="6" id="KW-0175">Coiled coil</keyword>
<gene>
    <name evidence="9" type="ORF">P154DRAFT_574268</name>
</gene>
<dbReference type="PANTHER" id="PTHR13044">
    <property type="entry name" value="ACTIVATING TRANSCRIPTION FACTOR ATF 4/5"/>
    <property type="match status" value="1"/>
</dbReference>
<evidence type="ECO:0000256" key="3">
    <source>
        <dbReference type="ARBA" id="ARBA00023125"/>
    </source>
</evidence>
<feature type="region of interest" description="Disordered" evidence="7">
    <location>
        <begin position="197"/>
        <end position="252"/>
    </location>
</feature>
<dbReference type="EMBL" id="ML977578">
    <property type="protein sequence ID" value="KAF2002330.1"/>
    <property type="molecule type" value="Genomic_DNA"/>
</dbReference>
<keyword evidence="4" id="KW-0804">Transcription</keyword>
<dbReference type="GO" id="GO:0000977">
    <property type="term" value="F:RNA polymerase II transcription regulatory region sequence-specific DNA binding"/>
    <property type="evidence" value="ECO:0007669"/>
    <property type="project" value="TreeGrafter"/>
</dbReference>
<evidence type="ECO:0000256" key="4">
    <source>
        <dbReference type="ARBA" id="ARBA00023163"/>
    </source>
</evidence>
<evidence type="ECO:0000313" key="10">
    <source>
        <dbReference type="Proteomes" id="UP000799779"/>
    </source>
</evidence>
<feature type="region of interest" description="Disordered" evidence="7">
    <location>
        <begin position="49"/>
        <end position="70"/>
    </location>
</feature>
<reference evidence="9" key="1">
    <citation type="journal article" date="2020" name="Stud. Mycol.">
        <title>101 Dothideomycetes genomes: a test case for predicting lifestyles and emergence of pathogens.</title>
        <authorList>
            <person name="Haridas S."/>
            <person name="Albert R."/>
            <person name="Binder M."/>
            <person name="Bloem J."/>
            <person name="Labutti K."/>
            <person name="Salamov A."/>
            <person name="Andreopoulos B."/>
            <person name="Baker S."/>
            <person name="Barry K."/>
            <person name="Bills G."/>
            <person name="Bluhm B."/>
            <person name="Cannon C."/>
            <person name="Castanera R."/>
            <person name="Culley D."/>
            <person name="Daum C."/>
            <person name="Ezra D."/>
            <person name="Gonzalez J."/>
            <person name="Henrissat B."/>
            <person name="Kuo A."/>
            <person name="Liang C."/>
            <person name="Lipzen A."/>
            <person name="Lutzoni F."/>
            <person name="Magnuson J."/>
            <person name="Mondo S."/>
            <person name="Nolan M."/>
            <person name="Ohm R."/>
            <person name="Pangilinan J."/>
            <person name="Park H.-J."/>
            <person name="Ramirez L."/>
            <person name="Alfaro M."/>
            <person name="Sun H."/>
            <person name="Tritt A."/>
            <person name="Yoshinaga Y."/>
            <person name="Zwiers L.-H."/>
            <person name="Turgeon B."/>
            <person name="Goodwin S."/>
            <person name="Spatafora J."/>
            <person name="Crous P."/>
            <person name="Grigoriev I."/>
        </authorList>
    </citation>
    <scope>NUCLEOTIDE SEQUENCE</scope>
    <source>
        <strain evidence="9">CBS 123094</strain>
    </source>
</reference>
<keyword evidence="5" id="KW-0539">Nucleus</keyword>
<keyword evidence="10" id="KW-1185">Reference proteome</keyword>
<feature type="compositionally biased region" description="Polar residues" evidence="7">
    <location>
        <begin position="49"/>
        <end position="65"/>
    </location>
</feature>
<sequence>MEIGRPDSFRSLAIIDAGGLFIRQIFFDEHLVFTSGYKDPPFTIQACSTQPSKARQLPASSQQSSIHRDPTVLPSTLHGNSSASHYDDQTLLSYSNVDLGQFSVDSIPFSSSSFTALTDSLFDNSDTPLDDSIWNNMSSFGLANQLPLPEAHLQSFGTGIGGDVSPHFISSGEPSNYSITTATGITQDPYSPQMIVQDHQSNSVPPSSSSDEHGSSPEGSSTSIKLSKPKTGSHPGDSSRIEKRKQNTLAARRYRQKRVDQMAGLETTLKETQSERDALKVRVARLEGEVETLRQLLKSRD</sequence>
<comment type="subcellular location">
    <subcellularLocation>
        <location evidence="1">Nucleus</location>
    </subcellularLocation>
</comment>
<dbReference type="AlphaFoldDB" id="A0A6A5WK93"/>
<evidence type="ECO:0000256" key="7">
    <source>
        <dbReference type="SAM" id="MobiDB-lite"/>
    </source>
</evidence>
<evidence type="ECO:0000256" key="5">
    <source>
        <dbReference type="ARBA" id="ARBA00023242"/>
    </source>
</evidence>
<dbReference type="CDD" id="cd12193">
    <property type="entry name" value="bZIP_GCN4"/>
    <property type="match status" value="1"/>
</dbReference>
<feature type="coiled-coil region" evidence="6">
    <location>
        <begin position="262"/>
        <end position="296"/>
    </location>
</feature>
<evidence type="ECO:0000313" key="9">
    <source>
        <dbReference type="EMBL" id="KAF2002330.1"/>
    </source>
</evidence>
<dbReference type="PROSITE" id="PS00036">
    <property type="entry name" value="BZIP_BASIC"/>
    <property type="match status" value="1"/>
</dbReference>
<feature type="domain" description="BZIP" evidence="8">
    <location>
        <begin position="237"/>
        <end position="300"/>
    </location>
</feature>
<name>A0A6A5WK93_9PLEO</name>
<dbReference type="Proteomes" id="UP000799779">
    <property type="component" value="Unassembled WGS sequence"/>
</dbReference>
<dbReference type="PANTHER" id="PTHR13044:SF38">
    <property type="entry name" value="BZIP DOMAIN-CONTAINING PROTEIN"/>
    <property type="match status" value="1"/>
</dbReference>
<keyword evidence="3" id="KW-0238">DNA-binding</keyword>
<dbReference type="PROSITE" id="PS50217">
    <property type="entry name" value="BZIP"/>
    <property type="match status" value="1"/>
</dbReference>
<evidence type="ECO:0000259" key="8">
    <source>
        <dbReference type="PROSITE" id="PS50217"/>
    </source>
</evidence>
<accession>A0A6A5WK93</accession>